<keyword evidence="8" id="KW-0472">Membrane</keyword>
<dbReference type="CDD" id="cd00082">
    <property type="entry name" value="HisKA"/>
    <property type="match status" value="1"/>
</dbReference>
<evidence type="ECO:0000256" key="2">
    <source>
        <dbReference type="ARBA" id="ARBA00012438"/>
    </source>
</evidence>
<dbReference type="InterPro" id="IPR036097">
    <property type="entry name" value="HisK_dim/P_sf"/>
</dbReference>
<dbReference type="PANTHER" id="PTHR45436">
    <property type="entry name" value="SENSOR HISTIDINE KINASE YKOH"/>
    <property type="match status" value="1"/>
</dbReference>
<dbReference type="SUPFAM" id="SSF47384">
    <property type="entry name" value="Homodimeric domain of signal transducing histidine kinase"/>
    <property type="match status" value="1"/>
</dbReference>
<dbReference type="InterPro" id="IPR036890">
    <property type="entry name" value="HATPase_C_sf"/>
</dbReference>
<accession>A0ABU7RHH1</accession>
<evidence type="ECO:0000313" key="11">
    <source>
        <dbReference type="Proteomes" id="UP001357452"/>
    </source>
</evidence>
<dbReference type="Proteomes" id="UP001357452">
    <property type="component" value="Unassembled WGS sequence"/>
</dbReference>
<dbReference type="InterPro" id="IPR003661">
    <property type="entry name" value="HisK_dim/P_dom"/>
</dbReference>
<feature type="transmembrane region" description="Helical" evidence="8">
    <location>
        <begin position="7"/>
        <end position="30"/>
    </location>
</feature>
<dbReference type="CDD" id="cd00075">
    <property type="entry name" value="HATPase"/>
    <property type="match status" value="1"/>
</dbReference>
<dbReference type="SMART" id="SM00388">
    <property type="entry name" value="HisKA"/>
    <property type="match status" value="1"/>
</dbReference>
<keyword evidence="7 8" id="KW-1133">Transmembrane helix</keyword>
<organism evidence="10 11">
    <name type="scientific">Niabella digestorum</name>
    <dbReference type="NCBI Taxonomy" id="3117701"/>
    <lineage>
        <taxon>Bacteria</taxon>
        <taxon>Pseudomonadati</taxon>
        <taxon>Bacteroidota</taxon>
        <taxon>Chitinophagia</taxon>
        <taxon>Chitinophagales</taxon>
        <taxon>Chitinophagaceae</taxon>
        <taxon>Niabella</taxon>
    </lineage>
</organism>
<dbReference type="InterPro" id="IPR005467">
    <property type="entry name" value="His_kinase_dom"/>
</dbReference>
<evidence type="ECO:0000256" key="7">
    <source>
        <dbReference type="ARBA" id="ARBA00022989"/>
    </source>
</evidence>
<keyword evidence="11" id="KW-1185">Reference proteome</keyword>
<dbReference type="Gene3D" id="3.30.565.10">
    <property type="entry name" value="Histidine kinase-like ATPase, C-terminal domain"/>
    <property type="match status" value="1"/>
</dbReference>
<dbReference type="Pfam" id="PF00512">
    <property type="entry name" value="HisKA"/>
    <property type="match status" value="1"/>
</dbReference>
<protein>
    <recommendedName>
        <fullName evidence="2">histidine kinase</fullName>
        <ecNumber evidence="2">2.7.13.3</ecNumber>
    </recommendedName>
</protein>
<dbReference type="InterPro" id="IPR003594">
    <property type="entry name" value="HATPase_dom"/>
</dbReference>
<keyword evidence="6 10" id="KW-0418">Kinase</keyword>
<reference evidence="10 11" key="1">
    <citation type="submission" date="2024-01" db="EMBL/GenBank/DDBJ databases">
        <title>Niabella digestum sp. nov., isolated from waste digestion system.</title>
        <authorList>
            <person name="Zhang L."/>
        </authorList>
    </citation>
    <scope>NUCLEOTIDE SEQUENCE [LARGE SCALE GENOMIC DNA]</scope>
    <source>
        <strain evidence="10 11">A18</strain>
    </source>
</reference>
<feature type="domain" description="Histidine kinase" evidence="9">
    <location>
        <begin position="238"/>
        <end position="445"/>
    </location>
</feature>
<evidence type="ECO:0000259" key="9">
    <source>
        <dbReference type="PROSITE" id="PS50109"/>
    </source>
</evidence>
<keyword evidence="4" id="KW-0808">Transferase</keyword>
<dbReference type="EC" id="2.7.13.3" evidence="2"/>
<dbReference type="PROSITE" id="PS50109">
    <property type="entry name" value="HIS_KIN"/>
    <property type="match status" value="1"/>
</dbReference>
<evidence type="ECO:0000256" key="8">
    <source>
        <dbReference type="SAM" id="Phobius"/>
    </source>
</evidence>
<sequence length="445" mass="51276">MKLKQRLSLYAVILFSILIIGVSAIIYFSFAAVMERKEMQGLESKTLLAALYYLEKDELSIGDHENIKSQLLKKISRKNIAIFDSLYHQVYGDMSPTSDIQRQFIDQIRENNSEHFATKDFFYHGIYYQDNQGNFIVIAREPKTEFKTQLQSLFHILWVASAISILIIFFIARYLSKWAYAPIIKITKQIKNRDAQNFHQPIKVEKTYQELQDLVENYNYLVNRISETFSVQKNFIDYVSHELKTPISALLGILEVTGQKARSAQEYQIVLQKSKQYVHDLEDALNNMLLLSGANPSFEFTTTRIDEIIWKVIENAVIHHQAKIEVNMAVEDQSMLELKGNAKLLEIALTNIVENAIKYSHNKPIQFKLLIVDQKLHIYIIDRGIGIPEKDLPNITRNFYRAANAKNHRGKGIGLSLANIIFSLHHIGMAIHNEPEGGTRVTLIF</sequence>
<dbReference type="Pfam" id="PF02518">
    <property type="entry name" value="HATPase_c"/>
    <property type="match status" value="1"/>
</dbReference>
<dbReference type="RefSeq" id="WP_330974857.1">
    <property type="nucleotide sequence ID" value="NZ_JAZGLY010000004.1"/>
</dbReference>
<gene>
    <name evidence="10" type="ORF">V2H41_09200</name>
</gene>
<keyword evidence="3" id="KW-0597">Phosphoprotein</keyword>
<dbReference type="Gene3D" id="1.10.287.130">
    <property type="match status" value="1"/>
</dbReference>
<evidence type="ECO:0000313" key="10">
    <source>
        <dbReference type="EMBL" id="MEE6187449.1"/>
    </source>
</evidence>
<evidence type="ECO:0000256" key="1">
    <source>
        <dbReference type="ARBA" id="ARBA00000085"/>
    </source>
</evidence>
<keyword evidence="5 8" id="KW-0812">Transmembrane</keyword>
<dbReference type="SUPFAM" id="SSF55874">
    <property type="entry name" value="ATPase domain of HSP90 chaperone/DNA topoisomerase II/histidine kinase"/>
    <property type="match status" value="1"/>
</dbReference>
<evidence type="ECO:0000256" key="4">
    <source>
        <dbReference type="ARBA" id="ARBA00022679"/>
    </source>
</evidence>
<dbReference type="SMART" id="SM00387">
    <property type="entry name" value="HATPase_c"/>
    <property type="match status" value="1"/>
</dbReference>
<proteinExistence type="predicted"/>
<evidence type="ECO:0000256" key="3">
    <source>
        <dbReference type="ARBA" id="ARBA00022553"/>
    </source>
</evidence>
<dbReference type="EMBL" id="JAZGLY010000004">
    <property type="protein sequence ID" value="MEE6187449.1"/>
    <property type="molecule type" value="Genomic_DNA"/>
</dbReference>
<feature type="transmembrane region" description="Helical" evidence="8">
    <location>
        <begin position="153"/>
        <end position="175"/>
    </location>
</feature>
<dbReference type="InterPro" id="IPR050428">
    <property type="entry name" value="TCS_sensor_his_kinase"/>
</dbReference>
<evidence type="ECO:0000256" key="6">
    <source>
        <dbReference type="ARBA" id="ARBA00022777"/>
    </source>
</evidence>
<dbReference type="PANTHER" id="PTHR45436:SF5">
    <property type="entry name" value="SENSOR HISTIDINE KINASE TRCS"/>
    <property type="match status" value="1"/>
</dbReference>
<comment type="caution">
    <text evidence="10">The sequence shown here is derived from an EMBL/GenBank/DDBJ whole genome shotgun (WGS) entry which is preliminary data.</text>
</comment>
<comment type="catalytic activity">
    <reaction evidence="1">
        <text>ATP + protein L-histidine = ADP + protein N-phospho-L-histidine.</text>
        <dbReference type="EC" id="2.7.13.3"/>
    </reaction>
</comment>
<name>A0ABU7RHH1_9BACT</name>
<evidence type="ECO:0000256" key="5">
    <source>
        <dbReference type="ARBA" id="ARBA00022692"/>
    </source>
</evidence>
<dbReference type="Gene3D" id="6.10.340.10">
    <property type="match status" value="1"/>
</dbReference>
<dbReference type="GO" id="GO:0016301">
    <property type="term" value="F:kinase activity"/>
    <property type="evidence" value="ECO:0007669"/>
    <property type="project" value="UniProtKB-KW"/>
</dbReference>